<evidence type="ECO:0000313" key="2">
    <source>
        <dbReference type="Proteomes" id="UP000247233"/>
    </source>
</evidence>
<evidence type="ECO:0000313" key="1">
    <source>
        <dbReference type="EMBL" id="PWY77020.1"/>
    </source>
</evidence>
<dbReference type="OrthoDB" id="5281682at2759"/>
<protein>
    <submittedName>
        <fullName evidence="1">Uncharacterized protein</fullName>
    </submittedName>
</protein>
<keyword evidence="2" id="KW-1185">Reference proteome</keyword>
<name>A0A317VYP9_9EURO</name>
<dbReference type="RefSeq" id="XP_025397781.1">
    <property type="nucleotide sequence ID" value="XM_025543601.1"/>
</dbReference>
<dbReference type="AlphaFoldDB" id="A0A317VYP9"/>
<comment type="caution">
    <text evidence="1">The sequence shown here is derived from an EMBL/GenBank/DDBJ whole genome shotgun (WGS) entry which is preliminary data.</text>
</comment>
<dbReference type="Proteomes" id="UP000247233">
    <property type="component" value="Unassembled WGS sequence"/>
</dbReference>
<reference evidence="1 2" key="1">
    <citation type="submission" date="2016-12" db="EMBL/GenBank/DDBJ databases">
        <title>The genomes of Aspergillus section Nigri reveals drivers in fungal speciation.</title>
        <authorList>
            <consortium name="DOE Joint Genome Institute"/>
            <person name="Vesth T.C."/>
            <person name="Nybo J."/>
            <person name="Theobald S."/>
            <person name="Brandl J."/>
            <person name="Frisvad J.C."/>
            <person name="Nielsen K.F."/>
            <person name="Lyhne E.K."/>
            <person name="Kogle M.E."/>
            <person name="Kuo A."/>
            <person name="Riley R."/>
            <person name="Clum A."/>
            <person name="Nolan M."/>
            <person name="Lipzen A."/>
            <person name="Salamov A."/>
            <person name="Henrissat B."/>
            <person name="Wiebenga A."/>
            <person name="De Vries R.P."/>
            <person name="Grigoriev I.V."/>
            <person name="Mortensen U.H."/>
            <person name="Andersen M.R."/>
            <person name="Baker S.E."/>
        </authorList>
    </citation>
    <scope>NUCLEOTIDE SEQUENCE [LARGE SCALE GENOMIC DNA]</scope>
    <source>
        <strain evidence="1 2">CBS 117.55</strain>
    </source>
</reference>
<proteinExistence type="predicted"/>
<dbReference type="STRING" id="1448321.A0A317VYP9"/>
<dbReference type="VEuPathDB" id="FungiDB:BO70DRAFT_363561"/>
<sequence>MISTIPPPRPVSVNSLARASAVPAPYAKASRCTSAEIQIPDGPFHPPVGPGQLVCQSPVDTEMEDARSGERPGRSAWRFEDLPIEIHEAILDQLFGERASAFTSCAPGKSVRSCNKALRHPRRKVLSNLSLITPVWRALVQDRIYRHIKLKGTADELGESARWFRAHPHLAPYVRHVEIWIPVWGQRAAKHATPTRRYEEDDQTVAWESDHPSTDYRYHYASHNATLEEMFAHVKANFPEARILTLEGGHCKRPPMVRHFRDDPCGHTRRRLPALPDVQTFVMRGAWNIMRDYQQWCNLAQALPGVREWHCAYAKPKIEGYETMADILLRLSPTLVHVNISLEGFYSKDNTQSGWVHDGINPPHLCRLLGEAAPRLESLAFTGKVCACLFQATRGAMAMGTAKSKLKSLDLVVKTCCREKRSNPGLGFLDDFSGITNLNFIRSFEKLVLGAVHSLQIHTALTYMRIRFIDLDSACPPLNPYFQLVNNECTGLWNERILETLYESRPQAHYLELSDGIYPQYGHNRQIVGAVYPRTRPQSIHSSTYKVIADVSKP</sequence>
<gene>
    <name evidence="1" type="ORF">BO70DRAFT_363561</name>
</gene>
<organism evidence="1 2">
    <name type="scientific">Aspergillus heteromorphus CBS 117.55</name>
    <dbReference type="NCBI Taxonomy" id="1448321"/>
    <lineage>
        <taxon>Eukaryota</taxon>
        <taxon>Fungi</taxon>
        <taxon>Dikarya</taxon>
        <taxon>Ascomycota</taxon>
        <taxon>Pezizomycotina</taxon>
        <taxon>Eurotiomycetes</taxon>
        <taxon>Eurotiomycetidae</taxon>
        <taxon>Eurotiales</taxon>
        <taxon>Aspergillaceae</taxon>
        <taxon>Aspergillus</taxon>
        <taxon>Aspergillus subgen. Circumdati</taxon>
    </lineage>
</organism>
<dbReference type="EMBL" id="MSFL01000019">
    <property type="protein sequence ID" value="PWY77020.1"/>
    <property type="molecule type" value="Genomic_DNA"/>
</dbReference>
<accession>A0A317VYP9</accession>
<dbReference type="GeneID" id="37065838"/>